<sequence length="646" mass="72877">MSFKKNSSLTGSTPAAASGNTSRVAPVQKSKPPPRPAIDPLFDDPDDQAFNTVGSPVDLSTELDDQPILPPALSRRRPQLVSTAQADDFLKDIMPPKLAAPFSASLDKPDLPNPPRLGAKPKMLPQRPIPKKWRWNGKLLMDVTDKKDEPTRTDHLCDVVLNELFPSTVEGPQINVVMTSVESLHLPSFYDLMDMSEFLKTSGVRMNSPVPLQQLARLGPSTEKDVEPLKILARYMTKKNFVSLMPTFLDGDLVGHLLLFPPVIGILGRMLKVPDELLKSSSLVAALLPWKPFPEESRRPFGLVPPPTKPPVPSEADWKKTMTKSKYQLALRILKFPKDLHEWFSRPSRTYCIWPPSEERQGNRDRETGYLISILKECGAKQVGFKTDMRAIFVHVGALKSIRKMSLLVERRQQTCGIRFYTFGTHETVHPEHWGVREIYPLGGVVTFTASALFEDPWGVIKRIKSINVHPLWTCYILPSVFGMATRLCSQEEDPLAAFDRDEFVFDRLLKAIDDGEVSVLRAPLLDRNATRTSDPATDWLRDHWINRPLGPRQVLESSMNAFSAKYSNIPQPQWASAIEAEISADLDLMQMQPDIMNQYRRYVVIKAETDNHIEADRDGFEWLTNSTFSFDDNFLSNPQKTADPS</sequence>
<dbReference type="OrthoDB" id="433924at2759"/>
<accession>A0A8H6XFT2</accession>
<dbReference type="AlphaFoldDB" id="A0A8H6XFT2"/>
<dbReference type="Proteomes" id="UP000620124">
    <property type="component" value="Unassembled WGS sequence"/>
</dbReference>
<evidence type="ECO:0000256" key="1">
    <source>
        <dbReference type="SAM" id="MobiDB-lite"/>
    </source>
</evidence>
<gene>
    <name evidence="2" type="ORF">MVEN_01910500</name>
</gene>
<organism evidence="2 3">
    <name type="scientific">Mycena venus</name>
    <dbReference type="NCBI Taxonomy" id="2733690"/>
    <lineage>
        <taxon>Eukaryota</taxon>
        <taxon>Fungi</taxon>
        <taxon>Dikarya</taxon>
        <taxon>Basidiomycota</taxon>
        <taxon>Agaricomycotina</taxon>
        <taxon>Agaricomycetes</taxon>
        <taxon>Agaricomycetidae</taxon>
        <taxon>Agaricales</taxon>
        <taxon>Marasmiineae</taxon>
        <taxon>Mycenaceae</taxon>
        <taxon>Mycena</taxon>
    </lineage>
</organism>
<protein>
    <submittedName>
        <fullName evidence="2">Chromo domain-containing protein</fullName>
    </submittedName>
</protein>
<evidence type="ECO:0000313" key="3">
    <source>
        <dbReference type="Proteomes" id="UP000620124"/>
    </source>
</evidence>
<keyword evidence="3" id="KW-1185">Reference proteome</keyword>
<name>A0A8H6XFT2_9AGAR</name>
<evidence type="ECO:0000313" key="2">
    <source>
        <dbReference type="EMBL" id="KAF7339929.1"/>
    </source>
</evidence>
<dbReference type="EMBL" id="JACAZI010000019">
    <property type="protein sequence ID" value="KAF7339929.1"/>
    <property type="molecule type" value="Genomic_DNA"/>
</dbReference>
<comment type="caution">
    <text evidence="2">The sequence shown here is derived from an EMBL/GenBank/DDBJ whole genome shotgun (WGS) entry which is preliminary data.</text>
</comment>
<feature type="compositionally biased region" description="Polar residues" evidence="1">
    <location>
        <begin position="1"/>
        <end position="23"/>
    </location>
</feature>
<feature type="region of interest" description="Disordered" evidence="1">
    <location>
        <begin position="1"/>
        <end position="80"/>
    </location>
</feature>
<reference evidence="2" key="1">
    <citation type="submission" date="2020-05" db="EMBL/GenBank/DDBJ databases">
        <title>Mycena genomes resolve the evolution of fungal bioluminescence.</title>
        <authorList>
            <person name="Tsai I.J."/>
        </authorList>
    </citation>
    <scope>NUCLEOTIDE SEQUENCE</scope>
    <source>
        <strain evidence="2">CCC161011</strain>
    </source>
</reference>
<proteinExistence type="predicted"/>